<dbReference type="PANTHER" id="PTHR10587">
    <property type="entry name" value="GLYCOSYL TRANSFERASE-RELATED"/>
    <property type="match status" value="1"/>
</dbReference>
<keyword evidence="3" id="KW-0732">Signal</keyword>
<keyword evidence="1" id="KW-0479">Metal-binding</keyword>
<evidence type="ECO:0000313" key="6">
    <source>
        <dbReference type="Proteomes" id="UP000319731"/>
    </source>
</evidence>
<dbReference type="GO" id="GO:0046872">
    <property type="term" value="F:metal ion binding"/>
    <property type="evidence" value="ECO:0007669"/>
    <property type="project" value="UniProtKB-KW"/>
</dbReference>
<gene>
    <name evidence="5" type="ORF">SmJEL517_g05060</name>
</gene>
<dbReference type="InterPro" id="IPR002509">
    <property type="entry name" value="NODB_dom"/>
</dbReference>
<dbReference type="RefSeq" id="XP_031023063.1">
    <property type="nucleotide sequence ID" value="XM_031170988.1"/>
</dbReference>
<evidence type="ECO:0000256" key="3">
    <source>
        <dbReference type="SAM" id="SignalP"/>
    </source>
</evidence>
<dbReference type="SUPFAM" id="SSF88713">
    <property type="entry name" value="Glycoside hydrolase/deacetylase"/>
    <property type="match status" value="1"/>
</dbReference>
<keyword evidence="6" id="KW-1185">Reference proteome</keyword>
<evidence type="ECO:0000259" key="4">
    <source>
        <dbReference type="PROSITE" id="PS51677"/>
    </source>
</evidence>
<dbReference type="Proteomes" id="UP000319731">
    <property type="component" value="Unassembled WGS sequence"/>
</dbReference>
<dbReference type="OrthoDB" id="2145317at2759"/>
<reference evidence="5 6" key="1">
    <citation type="journal article" date="2019" name="Sci. Rep.">
        <title>Comparative genomics of chytrid fungi reveal insights into the obligate biotrophic and pathogenic lifestyle of Synchytrium endobioticum.</title>
        <authorList>
            <person name="van de Vossenberg B.T.L.H."/>
            <person name="Warris S."/>
            <person name="Nguyen H.D.T."/>
            <person name="van Gent-Pelzer M.P.E."/>
            <person name="Joly D.L."/>
            <person name="van de Geest H.C."/>
            <person name="Bonants P.J.M."/>
            <person name="Smith D.S."/>
            <person name="Levesque C.A."/>
            <person name="van der Lee T.A.J."/>
        </authorList>
    </citation>
    <scope>NUCLEOTIDE SEQUENCE [LARGE SCALE GENOMIC DNA]</scope>
    <source>
        <strain evidence="5 6">JEL517</strain>
    </source>
</reference>
<protein>
    <recommendedName>
        <fullName evidence="4">NodB homology domain-containing protein</fullName>
    </recommendedName>
</protein>
<dbReference type="GO" id="GO:0004099">
    <property type="term" value="F:chitin deacetylase activity"/>
    <property type="evidence" value="ECO:0007669"/>
    <property type="project" value="TreeGrafter"/>
</dbReference>
<dbReference type="PROSITE" id="PS51677">
    <property type="entry name" value="NODB"/>
    <property type="match status" value="1"/>
</dbReference>
<dbReference type="AlphaFoldDB" id="A0A507BXV5"/>
<dbReference type="Pfam" id="PF01522">
    <property type="entry name" value="Polysacc_deac_1"/>
    <property type="match status" value="1"/>
</dbReference>
<dbReference type="InterPro" id="IPR050248">
    <property type="entry name" value="Polysacc_deacetylase_ArnD"/>
</dbReference>
<proteinExistence type="predicted"/>
<accession>A0A507BXV5</accession>
<organism evidence="5 6">
    <name type="scientific">Synchytrium microbalum</name>
    <dbReference type="NCBI Taxonomy" id="1806994"/>
    <lineage>
        <taxon>Eukaryota</taxon>
        <taxon>Fungi</taxon>
        <taxon>Fungi incertae sedis</taxon>
        <taxon>Chytridiomycota</taxon>
        <taxon>Chytridiomycota incertae sedis</taxon>
        <taxon>Chytridiomycetes</taxon>
        <taxon>Synchytriales</taxon>
        <taxon>Synchytriaceae</taxon>
        <taxon>Synchytrium</taxon>
    </lineage>
</organism>
<dbReference type="EMBL" id="QEAO01000041">
    <property type="protein sequence ID" value="TPX31689.1"/>
    <property type="molecule type" value="Genomic_DNA"/>
</dbReference>
<comment type="caution">
    <text evidence="5">The sequence shown here is derived from an EMBL/GenBank/DDBJ whole genome shotgun (WGS) entry which is preliminary data.</text>
</comment>
<dbReference type="PANTHER" id="PTHR10587:SF133">
    <property type="entry name" value="CHITIN DEACETYLASE 1-RELATED"/>
    <property type="match status" value="1"/>
</dbReference>
<evidence type="ECO:0000256" key="1">
    <source>
        <dbReference type="ARBA" id="ARBA00022723"/>
    </source>
</evidence>
<dbReference type="GO" id="GO:0009272">
    <property type="term" value="P:fungal-type cell wall biogenesis"/>
    <property type="evidence" value="ECO:0007669"/>
    <property type="project" value="UniProtKB-ARBA"/>
</dbReference>
<dbReference type="InterPro" id="IPR011330">
    <property type="entry name" value="Glyco_hydro/deAcase_b/a-brl"/>
</dbReference>
<dbReference type="GeneID" id="42006285"/>
<feature type="signal peptide" evidence="3">
    <location>
        <begin position="1"/>
        <end position="19"/>
    </location>
</feature>
<name>A0A507BXV5_9FUNG</name>
<dbReference type="GO" id="GO:0016020">
    <property type="term" value="C:membrane"/>
    <property type="evidence" value="ECO:0007669"/>
    <property type="project" value="TreeGrafter"/>
</dbReference>
<sequence>MRRHILQVVLPLLITQAACQTFDPTQLPPVGTFYAPPCPGGRCLPGPYPTMDKVPDGVPLWTNSVNLTAVPTWPPRPSSMEFGILCNPGDSMNASLGASGMCDYTCGNKCWRDEVTMCPGQGQWGVTYDDGPSDYTPALLDHLLAINTKVTFFVIGSRIMERPDVLHRAYAEGHQICLHTWSHASNTALTNEQIIAETYWTARAVYQVIGVVPTCMRWPYGDSDDRTRFVLRALGLKVVTWNHDTVDWSITDPAVEAQTVTGNFTNWINAAGPAGGNSKTGFISLEHDLFNASASAAPLALTLLQKANYTIKRVGDCNNWPSLYIDTSKPINTGLNPALIGAPVANATSSTAKPTGTATGTAVIRPSAIANVTGASSNGSGCSKIGVELVGLVVLSVTVLINALI</sequence>
<evidence type="ECO:0000313" key="5">
    <source>
        <dbReference type="EMBL" id="TPX31689.1"/>
    </source>
</evidence>
<feature type="domain" description="NodB homology" evidence="4">
    <location>
        <begin position="122"/>
        <end position="312"/>
    </location>
</feature>
<dbReference type="STRING" id="1806994.A0A507BXV5"/>
<feature type="chain" id="PRO_5021251514" description="NodB homology domain-containing protein" evidence="3">
    <location>
        <begin position="20"/>
        <end position="405"/>
    </location>
</feature>
<keyword evidence="2" id="KW-0378">Hydrolase</keyword>
<dbReference type="GO" id="GO:0005975">
    <property type="term" value="P:carbohydrate metabolic process"/>
    <property type="evidence" value="ECO:0007669"/>
    <property type="project" value="InterPro"/>
</dbReference>
<evidence type="ECO:0000256" key="2">
    <source>
        <dbReference type="ARBA" id="ARBA00022801"/>
    </source>
</evidence>
<dbReference type="Gene3D" id="3.20.20.370">
    <property type="entry name" value="Glycoside hydrolase/deacetylase"/>
    <property type="match status" value="1"/>
</dbReference>